<dbReference type="PANTHER" id="PTHR43372">
    <property type="entry name" value="FATTY-ACID AMIDE HYDROLASE"/>
    <property type="match status" value="1"/>
</dbReference>
<sequence length="124" mass="14328">MDTFLQTIYPIAKILSPIFFGFINFLFECYYFFQSRQIVPSPEDELLLLSVTDAAELIRQRKLTSTKLISAYISRIKLVNPIINAVVEDNFVEAIKEAKEVDKYLDSLDDSSNEYKMVGIKFKV</sequence>
<dbReference type="Gene3D" id="3.90.1300.10">
    <property type="entry name" value="Amidase signature (AS) domain"/>
    <property type="match status" value="1"/>
</dbReference>
<keyword evidence="1" id="KW-0812">Transmembrane</keyword>
<dbReference type="InterPro" id="IPR036928">
    <property type="entry name" value="AS_sf"/>
</dbReference>
<reference evidence="3" key="1">
    <citation type="submission" date="2022-11" db="UniProtKB">
        <authorList>
            <consortium name="WormBaseParasite"/>
        </authorList>
    </citation>
    <scope>IDENTIFICATION</scope>
</reference>
<dbReference type="GO" id="GO:0012505">
    <property type="term" value="C:endomembrane system"/>
    <property type="evidence" value="ECO:0007669"/>
    <property type="project" value="TreeGrafter"/>
</dbReference>
<dbReference type="WBParaSite" id="PDA_v2.g22922.t1">
    <property type="protein sequence ID" value="PDA_v2.g22922.t1"/>
    <property type="gene ID" value="PDA_v2.g22922"/>
</dbReference>
<organism evidence="2 3">
    <name type="scientific">Panagrolaimus davidi</name>
    <dbReference type="NCBI Taxonomy" id="227884"/>
    <lineage>
        <taxon>Eukaryota</taxon>
        <taxon>Metazoa</taxon>
        <taxon>Ecdysozoa</taxon>
        <taxon>Nematoda</taxon>
        <taxon>Chromadorea</taxon>
        <taxon>Rhabditida</taxon>
        <taxon>Tylenchina</taxon>
        <taxon>Panagrolaimomorpha</taxon>
        <taxon>Panagrolaimoidea</taxon>
        <taxon>Panagrolaimidae</taxon>
        <taxon>Panagrolaimus</taxon>
    </lineage>
</organism>
<evidence type="ECO:0000313" key="3">
    <source>
        <dbReference type="WBParaSite" id="PDA_v2.g22922.t1"/>
    </source>
</evidence>
<dbReference type="PANTHER" id="PTHR43372:SF4">
    <property type="entry name" value="FATTY-ACID AMIDE HYDROLASE 2"/>
    <property type="match status" value="1"/>
</dbReference>
<dbReference type="InterPro" id="IPR052739">
    <property type="entry name" value="FAAH2"/>
</dbReference>
<keyword evidence="1" id="KW-0472">Membrane</keyword>
<dbReference type="AlphaFoldDB" id="A0A914PVX0"/>
<dbReference type="SUPFAM" id="SSF75304">
    <property type="entry name" value="Amidase signature (AS) enzymes"/>
    <property type="match status" value="1"/>
</dbReference>
<keyword evidence="1" id="KW-1133">Transmembrane helix</keyword>
<proteinExistence type="predicted"/>
<accession>A0A914PVX0</accession>
<protein>
    <submittedName>
        <fullName evidence="3">Uncharacterized protein</fullName>
    </submittedName>
</protein>
<evidence type="ECO:0000256" key="1">
    <source>
        <dbReference type="SAM" id="Phobius"/>
    </source>
</evidence>
<feature type="transmembrane region" description="Helical" evidence="1">
    <location>
        <begin position="14"/>
        <end position="33"/>
    </location>
</feature>
<name>A0A914PVX0_9BILA</name>
<evidence type="ECO:0000313" key="2">
    <source>
        <dbReference type="Proteomes" id="UP000887578"/>
    </source>
</evidence>
<keyword evidence="2" id="KW-1185">Reference proteome</keyword>
<dbReference type="Proteomes" id="UP000887578">
    <property type="component" value="Unplaced"/>
</dbReference>